<accession>A0AAW7XP49</accession>
<dbReference type="EMBL" id="JAUOPG010000009">
    <property type="protein sequence ID" value="MDO6454575.1"/>
    <property type="molecule type" value="Genomic_DNA"/>
</dbReference>
<keyword evidence="4" id="KW-1185">Reference proteome</keyword>
<evidence type="ECO:0000313" key="4">
    <source>
        <dbReference type="Proteomes" id="UP001177341"/>
    </source>
</evidence>
<sequence length="163" mass="18767">MGYEIDSLLNLVLLPCELEDACHMRVQLHRGDHKTPDLRRWELENGITIDEEDDYHEVPYHDYVATAVAAQKIQVRRICDKDDTSREKKSKLIQALLNNISRKILKDIETYELSLTSIAKNFHYTSTIGCADLKKVSTSKKNCSQHRNHNIKLSKNYSLIAGL</sequence>
<name>A0AAW7XP49_9GAMM</name>
<evidence type="ECO:0000313" key="1">
    <source>
        <dbReference type="EMBL" id="MDO6454575.1"/>
    </source>
</evidence>
<organism evidence="1 3">
    <name type="scientific">Neptunomonas phycophila</name>
    <dbReference type="NCBI Taxonomy" id="1572645"/>
    <lineage>
        <taxon>Bacteria</taxon>
        <taxon>Pseudomonadati</taxon>
        <taxon>Pseudomonadota</taxon>
        <taxon>Gammaproteobacteria</taxon>
        <taxon>Oceanospirillales</taxon>
        <taxon>Oceanospirillaceae</taxon>
        <taxon>Neptunomonas</taxon>
    </lineage>
</organism>
<dbReference type="Proteomes" id="UP001177341">
    <property type="component" value="Unassembled WGS sequence"/>
</dbReference>
<reference evidence="1" key="1">
    <citation type="submission" date="2023-07" db="EMBL/GenBank/DDBJ databases">
        <title>Genome content predicts the carbon catabolic preferences of heterotrophic bacteria.</title>
        <authorList>
            <person name="Gralka M."/>
        </authorList>
    </citation>
    <scope>NUCLEOTIDE SEQUENCE</scope>
    <source>
        <strain evidence="2">5G01</strain>
        <strain evidence="1">I2M16</strain>
    </source>
</reference>
<protein>
    <submittedName>
        <fullName evidence="1">AHH domain-containing protein</fullName>
    </submittedName>
</protein>
<dbReference type="EMBL" id="JAUYVO010000005">
    <property type="protein sequence ID" value="MDP2522832.1"/>
    <property type="molecule type" value="Genomic_DNA"/>
</dbReference>
<evidence type="ECO:0000313" key="3">
    <source>
        <dbReference type="Proteomes" id="UP001169862"/>
    </source>
</evidence>
<proteinExistence type="predicted"/>
<evidence type="ECO:0000313" key="2">
    <source>
        <dbReference type="EMBL" id="MDP2522832.1"/>
    </source>
</evidence>
<comment type="caution">
    <text evidence="1">The sequence shown here is derived from an EMBL/GenBank/DDBJ whole genome shotgun (WGS) entry which is preliminary data.</text>
</comment>
<dbReference type="Proteomes" id="UP001169862">
    <property type="component" value="Unassembled WGS sequence"/>
</dbReference>
<gene>
    <name evidence="1" type="ORF">Q4490_13455</name>
    <name evidence="2" type="ORF">Q8W30_09660</name>
</gene>
<dbReference type="RefSeq" id="WP_303496456.1">
    <property type="nucleotide sequence ID" value="NZ_CAXHZV010000023.1"/>
</dbReference>
<dbReference type="AlphaFoldDB" id="A0AAW7XP49"/>